<evidence type="ECO:0000256" key="1">
    <source>
        <dbReference type="SAM" id="MobiDB-lite"/>
    </source>
</evidence>
<sequence length="231" mass="26382">MSFRGDRIEDEPFLWSPEYVFESPEPCLPLRQQHCLCAHTLSTREPLLNNQYHNHYDLNQTMAVTEHSSHICPSNLIPNGPQSYMPYQTYVPITSAFTINGQQLPPSVLVMRRNGANSLRAVNNSARHHVIMQTRVHQSSSSFQVSSLSTQLRRRPSANSSIPPQNEVLGSRRRTYESRSQFGEPSSTTRRRMTIPADESVDSTPINPAEQRREYGPYDPEYERQGSILKP</sequence>
<feature type="compositionally biased region" description="Basic and acidic residues" evidence="1">
    <location>
        <begin position="210"/>
        <end position="224"/>
    </location>
</feature>
<feature type="region of interest" description="Disordered" evidence="1">
    <location>
        <begin position="134"/>
        <end position="231"/>
    </location>
</feature>
<reference evidence="2 3" key="1">
    <citation type="submission" date="2022-03" db="EMBL/GenBank/DDBJ databases">
        <authorList>
            <person name="Macdonald S."/>
            <person name="Ahmed S."/>
            <person name="Newling K."/>
        </authorList>
    </citation>
    <scope>NUCLEOTIDE SEQUENCE [LARGE SCALE GENOMIC DNA]</scope>
</reference>
<evidence type="ECO:0000313" key="2">
    <source>
        <dbReference type="EMBL" id="CAH8309556.1"/>
    </source>
</evidence>
<dbReference type="EMBL" id="CAKOAT010070710">
    <property type="protein sequence ID" value="CAH8309556.1"/>
    <property type="molecule type" value="Genomic_DNA"/>
</dbReference>
<proteinExistence type="predicted"/>
<comment type="caution">
    <text evidence="2">The sequence shown here is derived from an EMBL/GenBank/DDBJ whole genome shotgun (WGS) entry which is preliminary data.</text>
</comment>
<gene>
    <name evidence="2" type="ORF">ERUC_LOCUS5471</name>
</gene>
<evidence type="ECO:0000313" key="3">
    <source>
        <dbReference type="Proteomes" id="UP001642260"/>
    </source>
</evidence>
<dbReference type="AlphaFoldDB" id="A0ABC8J931"/>
<feature type="compositionally biased region" description="Polar residues" evidence="1">
    <location>
        <begin position="178"/>
        <end position="188"/>
    </location>
</feature>
<accession>A0ABC8J931</accession>
<organism evidence="2 3">
    <name type="scientific">Eruca vesicaria subsp. sativa</name>
    <name type="common">Garden rocket</name>
    <name type="synonym">Eruca sativa</name>
    <dbReference type="NCBI Taxonomy" id="29727"/>
    <lineage>
        <taxon>Eukaryota</taxon>
        <taxon>Viridiplantae</taxon>
        <taxon>Streptophyta</taxon>
        <taxon>Embryophyta</taxon>
        <taxon>Tracheophyta</taxon>
        <taxon>Spermatophyta</taxon>
        <taxon>Magnoliopsida</taxon>
        <taxon>eudicotyledons</taxon>
        <taxon>Gunneridae</taxon>
        <taxon>Pentapetalae</taxon>
        <taxon>rosids</taxon>
        <taxon>malvids</taxon>
        <taxon>Brassicales</taxon>
        <taxon>Brassicaceae</taxon>
        <taxon>Brassiceae</taxon>
        <taxon>Eruca</taxon>
    </lineage>
</organism>
<dbReference type="Proteomes" id="UP001642260">
    <property type="component" value="Unassembled WGS sequence"/>
</dbReference>
<feature type="compositionally biased region" description="Low complexity" evidence="1">
    <location>
        <begin position="138"/>
        <end position="151"/>
    </location>
</feature>
<protein>
    <submittedName>
        <fullName evidence="2">Uncharacterized protein</fullName>
    </submittedName>
</protein>
<keyword evidence="3" id="KW-1185">Reference proteome</keyword>
<name>A0ABC8J931_ERUVS</name>